<dbReference type="EC" id="3.1.1.-" evidence="8"/>
<comment type="similarity">
    <text evidence="1 8">Belongs to the tannase family.</text>
</comment>
<evidence type="ECO:0000256" key="7">
    <source>
        <dbReference type="ARBA" id="ARBA00023157"/>
    </source>
</evidence>
<dbReference type="InterPro" id="IPR011118">
    <property type="entry name" value="Tannase/feruloyl_esterase"/>
</dbReference>
<dbReference type="RefSeq" id="XP_018000983.1">
    <property type="nucleotide sequence ID" value="XM_018148525.1"/>
</dbReference>
<dbReference type="VEuPathDB" id="FungiDB:AB675_8104"/>
<dbReference type="GO" id="GO:0030600">
    <property type="term" value="F:feruloyl esterase activity"/>
    <property type="evidence" value="ECO:0007669"/>
    <property type="project" value="UniProtKB-ARBA"/>
</dbReference>
<proteinExistence type="inferred from homology"/>
<dbReference type="AlphaFoldDB" id="A0A0N1HAI7"/>
<dbReference type="Pfam" id="PF07519">
    <property type="entry name" value="Tannase"/>
    <property type="match status" value="1"/>
</dbReference>
<evidence type="ECO:0000256" key="5">
    <source>
        <dbReference type="ARBA" id="ARBA00022801"/>
    </source>
</evidence>
<dbReference type="EMBL" id="LFJN01000010">
    <property type="protein sequence ID" value="KPI41020.1"/>
    <property type="molecule type" value="Genomic_DNA"/>
</dbReference>
<keyword evidence="10" id="KW-1185">Reference proteome</keyword>
<evidence type="ECO:0000256" key="6">
    <source>
        <dbReference type="ARBA" id="ARBA00022837"/>
    </source>
</evidence>
<evidence type="ECO:0000256" key="1">
    <source>
        <dbReference type="ARBA" id="ARBA00006249"/>
    </source>
</evidence>
<evidence type="ECO:0000313" key="10">
    <source>
        <dbReference type="Proteomes" id="UP000038010"/>
    </source>
</evidence>
<dbReference type="OrthoDB" id="3039123at2759"/>
<keyword evidence="3" id="KW-0479">Metal-binding</keyword>
<dbReference type="PANTHER" id="PTHR33938:SF2">
    <property type="entry name" value="CARBOXYLIC ESTER HYDROLASE"/>
    <property type="match status" value="1"/>
</dbReference>
<gene>
    <name evidence="9" type="ORF">AB675_8104</name>
</gene>
<evidence type="ECO:0000256" key="8">
    <source>
        <dbReference type="RuleBase" id="RU361238"/>
    </source>
</evidence>
<reference evidence="9 10" key="1">
    <citation type="submission" date="2015-06" db="EMBL/GenBank/DDBJ databases">
        <title>Draft genome of the ant-associated black yeast Phialophora attae CBS 131958.</title>
        <authorList>
            <person name="Moreno L.F."/>
            <person name="Stielow B.J."/>
            <person name="de Hoog S."/>
            <person name="Vicente V.A."/>
            <person name="Weiss V.A."/>
            <person name="de Vries M."/>
            <person name="Cruz L.M."/>
            <person name="Souza E.M."/>
        </authorList>
    </citation>
    <scope>NUCLEOTIDE SEQUENCE [LARGE SCALE GENOMIC DNA]</scope>
    <source>
        <strain evidence="9 10">CBS 131958</strain>
    </source>
</reference>
<comment type="caution">
    <text evidence="9">The sequence shown here is derived from an EMBL/GenBank/DDBJ whole genome shotgun (WGS) entry which is preliminary data.</text>
</comment>
<evidence type="ECO:0000313" key="9">
    <source>
        <dbReference type="EMBL" id="KPI41020.1"/>
    </source>
</evidence>
<dbReference type="SUPFAM" id="SSF53474">
    <property type="entry name" value="alpha/beta-Hydrolases"/>
    <property type="match status" value="1"/>
</dbReference>
<evidence type="ECO:0000256" key="4">
    <source>
        <dbReference type="ARBA" id="ARBA00022729"/>
    </source>
</evidence>
<feature type="signal peptide" evidence="8">
    <location>
        <begin position="1"/>
        <end position="21"/>
    </location>
</feature>
<dbReference type="PANTHER" id="PTHR33938">
    <property type="entry name" value="FERULOYL ESTERASE B-RELATED"/>
    <property type="match status" value="1"/>
</dbReference>
<evidence type="ECO:0000256" key="2">
    <source>
        <dbReference type="ARBA" id="ARBA00022487"/>
    </source>
</evidence>
<keyword evidence="5 8" id="KW-0378">Hydrolase</keyword>
<dbReference type="Proteomes" id="UP000038010">
    <property type="component" value="Unassembled WGS sequence"/>
</dbReference>
<organism evidence="9 10">
    <name type="scientific">Cyphellophora attinorum</name>
    <dbReference type="NCBI Taxonomy" id="1664694"/>
    <lineage>
        <taxon>Eukaryota</taxon>
        <taxon>Fungi</taxon>
        <taxon>Dikarya</taxon>
        <taxon>Ascomycota</taxon>
        <taxon>Pezizomycotina</taxon>
        <taxon>Eurotiomycetes</taxon>
        <taxon>Chaetothyriomycetidae</taxon>
        <taxon>Chaetothyriales</taxon>
        <taxon>Cyphellophoraceae</taxon>
        <taxon>Cyphellophora</taxon>
    </lineage>
</organism>
<keyword evidence="4 8" id="KW-0732">Signal</keyword>
<evidence type="ECO:0000256" key="3">
    <source>
        <dbReference type="ARBA" id="ARBA00022723"/>
    </source>
</evidence>
<protein>
    <recommendedName>
        <fullName evidence="8">Carboxylic ester hydrolase</fullName>
        <ecNumber evidence="8">3.1.1.-</ecNumber>
    </recommendedName>
</protein>
<name>A0A0N1HAI7_9EURO</name>
<dbReference type="GO" id="GO:0046872">
    <property type="term" value="F:metal ion binding"/>
    <property type="evidence" value="ECO:0007669"/>
    <property type="project" value="UniProtKB-KW"/>
</dbReference>
<keyword evidence="2" id="KW-0719">Serine esterase</keyword>
<dbReference type="InterPro" id="IPR029058">
    <property type="entry name" value="AB_hydrolase_fold"/>
</dbReference>
<sequence length="386" mass="41954">MFLTWCKLLVAALTLCSNINASAIPVECSVAVFDNILAAAGLAETAKVVYAVPIEEGGASFDPSPPFQSNVTQLPEVCAVKVEVQSSESSSYRFAMFLPPSEAWNGRMMTTGNGGFGGGINYIDMGHLSHYSFATLSTDTGHLSATSDGMWAMNNPESVTDWGYRAMHGSVEAGKQILHQYYGKEIEYSYYAGCSTGGRQGLKEMQISPDSFDGILAGAPAWWTTHLQSWTTWYPLQNKPDSPGHIPAERFLDIAVAINKQCDPQDGLVDGITQNPFHCAIDYTALNLTEPQIATLNHLYSNWTSPDGSFNFASLSPGSILSLADPYNPNPLGYTFYSYFIYNNPSYNFTDFTLDDLALADKINLAQQTQTCSQLSSLSQTEAASS</sequence>
<keyword evidence="7" id="KW-1015">Disulfide bond</keyword>
<dbReference type="GeneID" id="28740404"/>
<feature type="chain" id="PRO_5005732931" description="Carboxylic ester hydrolase" evidence="8">
    <location>
        <begin position="22"/>
        <end position="386"/>
    </location>
</feature>
<dbReference type="STRING" id="1664694.A0A0N1HAI7"/>
<accession>A0A0N1HAI7</accession>
<keyword evidence="6" id="KW-0106">Calcium</keyword>